<evidence type="ECO:0000259" key="4">
    <source>
        <dbReference type="Pfam" id="PF01656"/>
    </source>
</evidence>
<organism evidence="5 6">
    <name type="scientific">Candidatus Thiodictyon syntrophicum</name>
    <dbReference type="NCBI Taxonomy" id="1166950"/>
    <lineage>
        <taxon>Bacteria</taxon>
        <taxon>Pseudomonadati</taxon>
        <taxon>Pseudomonadota</taxon>
        <taxon>Gammaproteobacteria</taxon>
        <taxon>Chromatiales</taxon>
        <taxon>Chromatiaceae</taxon>
        <taxon>Thiodictyon</taxon>
    </lineage>
</organism>
<dbReference type="InterPro" id="IPR027417">
    <property type="entry name" value="P-loop_NTPase"/>
</dbReference>
<evidence type="ECO:0000313" key="6">
    <source>
        <dbReference type="Proteomes" id="UP000232638"/>
    </source>
</evidence>
<keyword evidence="2" id="KW-0067">ATP-binding</keyword>
<dbReference type="NCBIfam" id="NF047398">
    <property type="entry name" value="AAA_KGGVGR"/>
    <property type="match status" value="1"/>
</dbReference>
<dbReference type="PANTHER" id="PTHR43384:SF6">
    <property type="entry name" value="SEPTUM SITE-DETERMINING PROTEIN MIND HOMOLOG, CHLOROPLASTIC"/>
    <property type="match status" value="1"/>
</dbReference>
<dbReference type="InterPro" id="IPR050625">
    <property type="entry name" value="ParA/MinD_ATPase"/>
</dbReference>
<gene>
    <name evidence="5" type="ORF">THSYN_03670</name>
</gene>
<dbReference type="GO" id="GO:0005829">
    <property type="term" value="C:cytosol"/>
    <property type="evidence" value="ECO:0007669"/>
    <property type="project" value="TreeGrafter"/>
</dbReference>
<dbReference type="GO" id="GO:0016887">
    <property type="term" value="F:ATP hydrolysis activity"/>
    <property type="evidence" value="ECO:0007669"/>
    <property type="project" value="TreeGrafter"/>
</dbReference>
<accession>A0A2K8U3I7</accession>
<dbReference type="PANTHER" id="PTHR43384">
    <property type="entry name" value="SEPTUM SITE-DETERMINING PROTEIN MIND HOMOLOG, CHLOROPLASTIC-RELATED"/>
    <property type="match status" value="1"/>
</dbReference>
<protein>
    <recommendedName>
        <fullName evidence="4">CobQ/CobB/MinD/ParA nucleotide binding domain-containing protein</fullName>
    </recommendedName>
</protein>
<dbReference type="GO" id="GO:0009898">
    <property type="term" value="C:cytoplasmic side of plasma membrane"/>
    <property type="evidence" value="ECO:0007669"/>
    <property type="project" value="TreeGrafter"/>
</dbReference>
<dbReference type="Pfam" id="PF01656">
    <property type="entry name" value="CbiA"/>
    <property type="match status" value="1"/>
</dbReference>
<name>A0A2K8U3I7_9GAMM</name>
<evidence type="ECO:0000313" key="5">
    <source>
        <dbReference type="EMBL" id="AUB80148.1"/>
    </source>
</evidence>
<dbReference type="AlphaFoldDB" id="A0A2K8U3I7"/>
<dbReference type="SUPFAM" id="SSF52540">
    <property type="entry name" value="P-loop containing nucleoside triphosphate hydrolases"/>
    <property type="match status" value="1"/>
</dbReference>
<dbReference type="EMBL" id="CP020370">
    <property type="protein sequence ID" value="AUB80148.1"/>
    <property type="molecule type" value="Genomic_DNA"/>
</dbReference>
<feature type="region of interest" description="Disordered" evidence="3">
    <location>
        <begin position="463"/>
        <end position="482"/>
    </location>
</feature>
<dbReference type="Proteomes" id="UP000232638">
    <property type="component" value="Chromosome"/>
</dbReference>
<evidence type="ECO:0000256" key="1">
    <source>
        <dbReference type="ARBA" id="ARBA00022741"/>
    </source>
</evidence>
<dbReference type="GO" id="GO:0051782">
    <property type="term" value="P:negative regulation of cell division"/>
    <property type="evidence" value="ECO:0007669"/>
    <property type="project" value="TreeGrafter"/>
</dbReference>
<keyword evidence="1" id="KW-0547">Nucleotide-binding</keyword>
<dbReference type="KEGG" id="tsy:THSYN_03670"/>
<evidence type="ECO:0000256" key="3">
    <source>
        <dbReference type="SAM" id="MobiDB-lite"/>
    </source>
</evidence>
<dbReference type="Gene3D" id="3.40.50.300">
    <property type="entry name" value="P-loop containing nucleotide triphosphate hydrolases"/>
    <property type="match status" value="1"/>
</dbReference>
<reference evidence="5 6" key="1">
    <citation type="submission" date="2017-03" db="EMBL/GenBank/DDBJ databases">
        <title>Complete genome sequence of Candidatus 'Thiodictyon syntrophicum' sp. nov. strain Cad16T, a photolithoautotroph purple sulfur bacterium isolated from an alpine meromictic lake.</title>
        <authorList>
            <person name="Luedin S.M."/>
            <person name="Pothier J.F."/>
            <person name="Danza F."/>
            <person name="Storelli N."/>
            <person name="Wittwer M."/>
            <person name="Tonolla M."/>
        </authorList>
    </citation>
    <scope>NUCLEOTIDE SEQUENCE [LARGE SCALE GENOMIC DNA]</scope>
    <source>
        <strain evidence="5 6">Cad16T</strain>
    </source>
</reference>
<sequence>MTIRFDDSLPTLARVVAEALGEETLSAGVALRDTTGRLCFFADSELDETAVKTLSDRLRLALGPYARSDRVAAGADAYGVTPILADPAALTVTAGAYRVRLLDRRLVGADWLRAPFPAAPPPPRFVFASLKGGVGRSTALAVTAADLAARGLRVLTIDLDLEAPGLGPMLLDEGTLPEFGVLDALVENGLAPLDATFLTDLVGPSGLAGGRGRIDVIPVLGRRSLSHPADVLAKIARAYVEDIGPEGQVTTLLDQIRALVDAFADPHRYDAILVDARAGLHETTAAALLGLGAEVFLFGLDEPQTYQGFEVLLSHLARFVDRAQGAPEWLDRLTLVQGKMQKTLDAAAFAERCRTLFTDVGLGPAPLRVDPELPVVGAFSDIPWDDTAPDAAVLPDEDWQPRIPLAVADDPRFRGFDPQARQDLLVERVYRPAFGQLLDQIHDTLPITIPVDSDSVLAGAPSIGVGSLRRSDAEPPENEDVG</sequence>
<evidence type="ECO:0000256" key="2">
    <source>
        <dbReference type="ARBA" id="ARBA00022840"/>
    </source>
</evidence>
<proteinExistence type="predicted"/>
<dbReference type="InterPro" id="IPR002586">
    <property type="entry name" value="CobQ/CobB/MinD/ParA_Nub-bd_dom"/>
</dbReference>
<feature type="domain" description="CobQ/CobB/MinD/ParA nucleotide binding" evidence="4">
    <location>
        <begin position="126"/>
        <end position="167"/>
    </location>
</feature>
<keyword evidence="6" id="KW-1185">Reference proteome</keyword>
<dbReference type="GO" id="GO:0005524">
    <property type="term" value="F:ATP binding"/>
    <property type="evidence" value="ECO:0007669"/>
    <property type="project" value="UniProtKB-KW"/>
</dbReference>